<gene>
    <name evidence="1" type="ORF">CPRO_14210</name>
    <name evidence="2" type="ORF">SAMN02745151_01232</name>
</gene>
<evidence type="ECO:0000313" key="3">
    <source>
        <dbReference type="Proteomes" id="UP000068026"/>
    </source>
</evidence>
<evidence type="ECO:0000313" key="4">
    <source>
        <dbReference type="Proteomes" id="UP000184204"/>
    </source>
</evidence>
<accession>A0A0X1U7V2</accession>
<dbReference type="InterPro" id="IPR046117">
    <property type="entry name" value="DUF6054"/>
</dbReference>
<dbReference type="EMBL" id="CP014223">
    <property type="protein sequence ID" value="AMJ41014.1"/>
    <property type="molecule type" value="Genomic_DNA"/>
</dbReference>
<dbReference type="AlphaFoldDB" id="A0A0X1U7V2"/>
<evidence type="ECO:0000313" key="2">
    <source>
        <dbReference type="EMBL" id="SHE61341.1"/>
    </source>
</evidence>
<keyword evidence="3" id="KW-1185">Reference proteome</keyword>
<name>A0A0X1U7V2_ANAPI</name>
<reference evidence="4" key="3">
    <citation type="submission" date="2016-11" db="EMBL/GenBank/DDBJ databases">
        <authorList>
            <person name="Jaros S."/>
            <person name="Januszkiewicz K."/>
            <person name="Wedrychowicz H."/>
        </authorList>
    </citation>
    <scope>NUCLEOTIDE SEQUENCE [LARGE SCALE GENOMIC DNA]</scope>
    <source>
        <strain evidence="4">DSM 1682</strain>
    </source>
</reference>
<dbReference type="KEGG" id="cpro:CPRO_14210"/>
<dbReference type="EMBL" id="FQUA01000004">
    <property type="protein sequence ID" value="SHE61341.1"/>
    <property type="molecule type" value="Genomic_DNA"/>
</dbReference>
<evidence type="ECO:0000313" key="1">
    <source>
        <dbReference type="EMBL" id="AMJ41014.1"/>
    </source>
</evidence>
<organism evidence="2 4">
    <name type="scientific">Anaerotignum propionicum DSM 1682</name>
    <dbReference type="NCBI Taxonomy" id="991789"/>
    <lineage>
        <taxon>Bacteria</taxon>
        <taxon>Bacillati</taxon>
        <taxon>Bacillota</taxon>
        <taxon>Clostridia</taxon>
        <taxon>Lachnospirales</taxon>
        <taxon>Anaerotignaceae</taxon>
        <taxon>Anaerotignum</taxon>
    </lineage>
</organism>
<reference evidence="2" key="4">
    <citation type="submission" date="2016-11" db="EMBL/GenBank/DDBJ databases">
        <authorList>
            <person name="Varghese N."/>
            <person name="Submissions S."/>
        </authorList>
    </citation>
    <scope>NUCLEOTIDE SEQUENCE</scope>
    <source>
        <strain evidence="2">DSM 1682</strain>
    </source>
</reference>
<dbReference type="Pfam" id="PF19524">
    <property type="entry name" value="DUF6054"/>
    <property type="match status" value="1"/>
</dbReference>
<reference evidence="1 3" key="1">
    <citation type="journal article" date="2016" name="Genome Announc.">
        <title>Complete Genome Sequence of the Amino Acid-Fermenting Clostridium propionicum X2 (DSM 1682).</title>
        <authorList>
            <person name="Poehlein A."/>
            <person name="Schlien K."/>
            <person name="Chowdhury N.P."/>
            <person name="Gottschalk G."/>
            <person name="Buckel W."/>
            <person name="Daniel R."/>
        </authorList>
    </citation>
    <scope>NUCLEOTIDE SEQUENCE [LARGE SCALE GENOMIC DNA]</scope>
    <source>
        <strain evidence="1 3">X2</strain>
    </source>
</reference>
<dbReference type="RefSeq" id="WP_066049523.1">
    <property type="nucleotide sequence ID" value="NZ_CP014223.1"/>
</dbReference>
<protein>
    <submittedName>
        <fullName evidence="2">Uncharacterized protein</fullName>
    </submittedName>
</protein>
<proteinExistence type="predicted"/>
<dbReference type="Proteomes" id="UP000184204">
    <property type="component" value="Unassembled WGS sequence"/>
</dbReference>
<dbReference type="Proteomes" id="UP000068026">
    <property type="component" value="Chromosome"/>
</dbReference>
<sequence length="112" mass="12189">MAKYEKSVQGDFDKIVEQLDEDIFKSGVSVNLVDKSNYQSENVKMAVRVYDKYFMRNSSRASLSVTIIDTGTEVFISAIGAGGGSSAIFNFSLGAESELSEVVANSIRKMGL</sequence>
<dbReference type="OrthoDB" id="4774735at2"/>
<reference evidence="3" key="2">
    <citation type="submission" date="2016-01" db="EMBL/GenBank/DDBJ databases">
        <authorList>
            <person name="Poehlein A."/>
            <person name="Schlien K."/>
            <person name="Gottschalk G."/>
            <person name="Buckel W."/>
            <person name="Daniel R."/>
        </authorList>
    </citation>
    <scope>NUCLEOTIDE SEQUENCE [LARGE SCALE GENOMIC DNA]</scope>
    <source>
        <strain evidence="3">X2</strain>
    </source>
</reference>